<evidence type="ECO:0000256" key="2">
    <source>
        <dbReference type="SAM" id="Phobius"/>
    </source>
</evidence>
<keyword evidence="2" id="KW-0472">Membrane</keyword>
<dbReference type="Gene3D" id="3.30.565.10">
    <property type="entry name" value="Histidine kinase-like ATPase, C-terminal domain"/>
    <property type="match status" value="1"/>
</dbReference>
<comment type="caution">
    <text evidence="4">The sequence shown here is derived from an EMBL/GenBank/DDBJ whole genome shotgun (WGS) entry which is preliminary data.</text>
</comment>
<gene>
    <name evidence="4" type="ORF">T190115A13A_220011</name>
</gene>
<reference evidence="4 5" key="1">
    <citation type="submission" date="2024-05" db="EMBL/GenBank/DDBJ databases">
        <authorList>
            <person name="Duchaud E."/>
        </authorList>
    </citation>
    <scope>NUCLEOTIDE SEQUENCE [LARGE SCALE GENOMIC DNA]</scope>
    <source>
        <strain evidence="4">Ena-SAMPLE-TAB-13-05-2024-13:56:06:370-140305</strain>
    </source>
</reference>
<evidence type="ECO:0000313" key="5">
    <source>
        <dbReference type="Proteomes" id="UP001497602"/>
    </source>
</evidence>
<feature type="transmembrane region" description="Helical" evidence="2">
    <location>
        <begin position="49"/>
        <end position="69"/>
    </location>
</feature>
<evidence type="ECO:0000256" key="1">
    <source>
        <dbReference type="SAM" id="Coils"/>
    </source>
</evidence>
<dbReference type="GO" id="GO:0004673">
    <property type="term" value="F:protein histidine kinase activity"/>
    <property type="evidence" value="ECO:0007669"/>
    <property type="project" value="UniProtKB-EC"/>
</dbReference>
<keyword evidence="5" id="KW-1185">Reference proteome</keyword>
<dbReference type="EMBL" id="CAXJRC010000014">
    <property type="protein sequence ID" value="CAL2106434.1"/>
    <property type="molecule type" value="Genomic_DNA"/>
</dbReference>
<dbReference type="PANTHER" id="PTHR34220">
    <property type="entry name" value="SENSOR HISTIDINE KINASE YPDA"/>
    <property type="match status" value="1"/>
</dbReference>
<sequence>MLGKKHGLFVLYTVYTFIISFSLIVFSILYGLVFSNHLIDGAPPLTKGLIFVILGVYFIVFIVIMLGLIRNHYKSALNNEDIKNKFLETQLRLKEQELKFLKMQIHPHFLFNTLNTLYGFALKKADEAPDMILKLSNLLDYILYQVEKPLVLLSAEIEHIEDYMALEKMRFQNNLEVSFKKEGVNKEVQIAPMMLLPFVENAFKHGVQLNGILKVGIYLIMEEGKIKFKISNSYKKELVKSKGIGLENIRKRLEMLYEKDFKLIIRRNEDVFDVQLEIPIKNE</sequence>
<feature type="transmembrane region" description="Helical" evidence="2">
    <location>
        <begin position="7"/>
        <end position="29"/>
    </location>
</feature>
<keyword evidence="2" id="KW-1133">Transmembrane helix</keyword>
<evidence type="ECO:0000313" key="4">
    <source>
        <dbReference type="EMBL" id="CAL2106434.1"/>
    </source>
</evidence>
<dbReference type="InterPro" id="IPR010559">
    <property type="entry name" value="Sig_transdc_His_kin_internal"/>
</dbReference>
<dbReference type="Proteomes" id="UP001497602">
    <property type="component" value="Unassembled WGS sequence"/>
</dbReference>
<accession>A0ABP1FD63</accession>
<name>A0ABP1FD63_9FLAO</name>
<protein>
    <submittedName>
        <fullName evidence="4">Two-component system, LytTR family, sensor kinase</fullName>
        <ecNumber evidence="4">2.7.13.3</ecNumber>
    </submittedName>
</protein>
<organism evidence="4 5">
    <name type="scientific">Tenacibaculum vairaonense</name>
    <dbReference type="NCBI Taxonomy" id="3137860"/>
    <lineage>
        <taxon>Bacteria</taxon>
        <taxon>Pseudomonadati</taxon>
        <taxon>Bacteroidota</taxon>
        <taxon>Flavobacteriia</taxon>
        <taxon>Flavobacteriales</taxon>
        <taxon>Flavobacteriaceae</taxon>
        <taxon>Tenacibaculum</taxon>
    </lineage>
</organism>
<keyword evidence="4" id="KW-0418">Kinase</keyword>
<feature type="domain" description="Signal transduction histidine kinase internal region" evidence="3">
    <location>
        <begin position="97"/>
        <end position="175"/>
    </location>
</feature>
<keyword evidence="2" id="KW-0812">Transmembrane</keyword>
<dbReference type="EC" id="2.7.13.3" evidence="4"/>
<dbReference type="Pfam" id="PF06580">
    <property type="entry name" value="His_kinase"/>
    <property type="match status" value="1"/>
</dbReference>
<proteinExistence type="predicted"/>
<dbReference type="InterPro" id="IPR050640">
    <property type="entry name" value="Bact_2-comp_sensor_kinase"/>
</dbReference>
<feature type="coiled-coil region" evidence="1">
    <location>
        <begin position="77"/>
        <end position="104"/>
    </location>
</feature>
<dbReference type="InterPro" id="IPR036890">
    <property type="entry name" value="HATPase_C_sf"/>
</dbReference>
<dbReference type="PANTHER" id="PTHR34220:SF7">
    <property type="entry name" value="SENSOR HISTIDINE KINASE YPDA"/>
    <property type="match status" value="1"/>
</dbReference>
<evidence type="ECO:0000259" key="3">
    <source>
        <dbReference type="Pfam" id="PF06580"/>
    </source>
</evidence>
<keyword evidence="4" id="KW-0808">Transferase</keyword>
<keyword evidence="1" id="KW-0175">Coiled coil</keyword>